<sequence length="58" mass="6719">MKKLSKKTFKIFVSFKRNTFLCSEFMQDMNSAMPYQLALSNDAAATPDIRVKPLQKCR</sequence>
<organism evidence="1 2">
    <name type="scientific">Bacteroides ovatus</name>
    <dbReference type="NCBI Taxonomy" id="28116"/>
    <lineage>
        <taxon>Bacteria</taxon>
        <taxon>Pseudomonadati</taxon>
        <taxon>Bacteroidota</taxon>
        <taxon>Bacteroidia</taxon>
        <taxon>Bacteroidales</taxon>
        <taxon>Bacteroidaceae</taxon>
        <taxon>Bacteroides</taxon>
    </lineage>
</organism>
<protein>
    <submittedName>
        <fullName evidence="1">Uncharacterized protein</fullName>
    </submittedName>
</protein>
<comment type="caution">
    <text evidence="1">The sequence shown here is derived from an EMBL/GenBank/DDBJ whole genome shotgun (WGS) entry which is preliminary data.</text>
</comment>
<dbReference type="EMBL" id="JAQQPO010000024">
    <property type="protein sequence ID" value="MDC7960268.1"/>
    <property type="molecule type" value="Genomic_DNA"/>
</dbReference>
<dbReference type="RefSeq" id="WP_157453734.1">
    <property type="nucleotide sequence ID" value="NZ_BAABYJ010000001.1"/>
</dbReference>
<gene>
    <name evidence="1" type="ORF">PQ628_18860</name>
</gene>
<evidence type="ECO:0000313" key="1">
    <source>
        <dbReference type="EMBL" id="MDC7960268.1"/>
    </source>
</evidence>
<dbReference type="Proteomes" id="UP001215078">
    <property type="component" value="Unassembled WGS sequence"/>
</dbReference>
<name>A0AAW6IIE0_BACOV</name>
<proteinExistence type="predicted"/>
<reference evidence="1" key="1">
    <citation type="submission" date="2022-10" db="EMBL/GenBank/DDBJ databases">
        <title>Human gut microbiome strain richness.</title>
        <authorList>
            <person name="Chen-Liaw A."/>
        </authorList>
    </citation>
    <scope>NUCLEOTIDE SEQUENCE</scope>
    <source>
        <strain evidence="1">RTP21484st1_H8_RTP21484_190118</strain>
    </source>
</reference>
<evidence type="ECO:0000313" key="2">
    <source>
        <dbReference type="Proteomes" id="UP001215078"/>
    </source>
</evidence>
<dbReference type="AlphaFoldDB" id="A0AAW6IIE0"/>
<accession>A0AAW6IIE0</accession>